<dbReference type="SUPFAM" id="SSF47095">
    <property type="entry name" value="HMG-box"/>
    <property type="match status" value="2"/>
</dbReference>
<keyword evidence="1 2" id="KW-0238">DNA-binding</keyword>
<keyword evidence="5" id="KW-1185">Reference proteome</keyword>
<dbReference type="PROSITE" id="PS50118">
    <property type="entry name" value="HMG_BOX_2"/>
    <property type="match status" value="2"/>
</dbReference>
<evidence type="ECO:0000313" key="4">
    <source>
        <dbReference type="EMBL" id="GHJ89363.1"/>
    </source>
</evidence>
<reference evidence="4" key="1">
    <citation type="submission" date="2020-07" db="EMBL/GenBank/DDBJ databases">
        <title>Draft Genome Sequence of a Deep-Sea Yeast, Naganishia (Cryptococcus) liquefaciens strain N6.</title>
        <authorList>
            <person name="Han Y.W."/>
            <person name="Kajitani R."/>
            <person name="Morimoto H."/>
            <person name="Parhat M."/>
            <person name="Tsubouchi H."/>
            <person name="Bakenova O."/>
            <person name="Ogata M."/>
            <person name="Argunhan B."/>
            <person name="Aoki R."/>
            <person name="Kajiwara S."/>
            <person name="Itoh T."/>
            <person name="Iwasaki H."/>
        </authorList>
    </citation>
    <scope>NUCLEOTIDE SEQUENCE</scope>
    <source>
        <strain evidence="4">N6</strain>
    </source>
</reference>
<name>A0A8H3YHH7_9TREE</name>
<keyword evidence="2" id="KW-0539">Nucleus</keyword>
<feature type="domain" description="HMG box" evidence="3">
    <location>
        <begin position="159"/>
        <end position="226"/>
    </location>
</feature>
<dbReference type="Pfam" id="PF00505">
    <property type="entry name" value="HMG_box"/>
    <property type="match status" value="1"/>
</dbReference>
<dbReference type="OrthoDB" id="1919336at2759"/>
<proteinExistence type="predicted"/>
<feature type="domain" description="HMG box" evidence="3">
    <location>
        <begin position="50"/>
        <end position="122"/>
    </location>
</feature>
<dbReference type="Pfam" id="PF09011">
    <property type="entry name" value="HMG_box_2"/>
    <property type="match status" value="1"/>
</dbReference>
<comment type="caution">
    <text evidence="4">The sequence shown here is derived from an EMBL/GenBank/DDBJ whole genome shotgun (WGS) entry which is preliminary data.</text>
</comment>
<dbReference type="SMART" id="SM00398">
    <property type="entry name" value="HMG"/>
    <property type="match status" value="2"/>
</dbReference>
<accession>A0A8H3YHH7</accession>
<dbReference type="Proteomes" id="UP000620104">
    <property type="component" value="Unassembled WGS sequence"/>
</dbReference>
<dbReference type="PANTHER" id="PTHR48112">
    <property type="entry name" value="HIGH MOBILITY GROUP PROTEIN DSP1"/>
    <property type="match status" value="1"/>
</dbReference>
<dbReference type="CDD" id="cd00084">
    <property type="entry name" value="HMG-box_SF"/>
    <property type="match status" value="1"/>
</dbReference>
<sequence>MHAMLQPTVRTMTSTMPSLRAFSTTATLLKTLTSAQVAAKAKSMGLAPPPKAPMGPYSEFFRELYPTIRGDHLREDGKIDSHEVARVAGARWNALSAEDRKKYNDAAKRATEKYKSDYKRYYESLPADAVEELGLIAPGAKSLSVSARNAAARKARGEPARPQGSFFVFLHDFRKSDELKQMMERDGVENGVAVYTAKKAGEKWAVMSEEEKQQWVNKSNEQKQTYAEWKGKQA</sequence>
<organism evidence="4 5">
    <name type="scientific">Naganishia liquefaciens</name>
    <dbReference type="NCBI Taxonomy" id="104408"/>
    <lineage>
        <taxon>Eukaryota</taxon>
        <taxon>Fungi</taxon>
        <taxon>Dikarya</taxon>
        <taxon>Basidiomycota</taxon>
        <taxon>Agaricomycotina</taxon>
        <taxon>Tremellomycetes</taxon>
        <taxon>Filobasidiales</taxon>
        <taxon>Filobasidiaceae</taxon>
        <taxon>Naganishia</taxon>
    </lineage>
</organism>
<dbReference type="InterPro" id="IPR009071">
    <property type="entry name" value="HMG_box_dom"/>
</dbReference>
<protein>
    <recommendedName>
        <fullName evidence="3">HMG box domain-containing protein</fullName>
    </recommendedName>
</protein>
<dbReference type="GO" id="GO:0003677">
    <property type="term" value="F:DNA binding"/>
    <property type="evidence" value="ECO:0007669"/>
    <property type="project" value="UniProtKB-UniRule"/>
</dbReference>
<evidence type="ECO:0000313" key="5">
    <source>
        <dbReference type="Proteomes" id="UP000620104"/>
    </source>
</evidence>
<feature type="DNA-binding region" description="HMG box" evidence="2">
    <location>
        <begin position="159"/>
        <end position="226"/>
    </location>
</feature>
<dbReference type="InterPro" id="IPR050342">
    <property type="entry name" value="HMGB"/>
</dbReference>
<dbReference type="AlphaFoldDB" id="A0A8H3YHH7"/>
<dbReference type="Gene3D" id="1.10.30.10">
    <property type="entry name" value="High mobility group box domain"/>
    <property type="match status" value="2"/>
</dbReference>
<evidence type="ECO:0000259" key="3">
    <source>
        <dbReference type="PROSITE" id="PS50118"/>
    </source>
</evidence>
<dbReference type="InterPro" id="IPR036910">
    <property type="entry name" value="HMG_box_dom_sf"/>
</dbReference>
<evidence type="ECO:0000256" key="1">
    <source>
        <dbReference type="ARBA" id="ARBA00023125"/>
    </source>
</evidence>
<gene>
    <name evidence="4" type="ORF">NliqN6_5765</name>
</gene>
<dbReference type="GO" id="GO:0005634">
    <property type="term" value="C:nucleus"/>
    <property type="evidence" value="ECO:0007669"/>
    <property type="project" value="UniProtKB-UniRule"/>
</dbReference>
<dbReference type="EMBL" id="BLZA01000040">
    <property type="protein sequence ID" value="GHJ89363.1"/>
    <property type="molecule type" value="Genomic_DNA"/>
</dbReference>
<evidence type="ECO:0000256" key="2">
    <source>
        <dbReference type="PROSITE-ProRule" id="PRU00267"/>
    </source>
</evidence>
<feature type="DNA-binding region" description="HMG box" evidence="2">
    <location>
        <begin position="50"/>
        <end position="122"/>
    </location>
</feature>